<dbReference type="Proteomes" id="UP000231086">
    <property type="component" value="Unassembled WGS sequence"/>
</dbReference>
<gene>
    <name evidence="1" type="ORF">COU85_00745</name>
</gene>
<dbReference type="AlphaFoldDB" id="A0A2M8KJ89"/>
<proteinExistence type="predicted"/>
<protein>
    <submittedName>
        <fullName evidence="1">Uncharacterized protein</fullName>
    </submittedName>
</protein>
<dbReference type="EMBL" id="PFEA01000015">
    <property type="protein sequence ID" value="PJE59984.1"/>
    <property type="molecule type" value="Genomic_DNA"/>
</dbReference>
<comment type="caution">
    <text evidence="1">The sequence shown here is derived from an EMBL/GenBank/DDBJ whole genome shotgun (WGS) entry which is preliminary data.</text>
</comment>
<organism evidence="1 2">
    <name type="scientific">Candidatus Portnoybacteria bacterium CG10_big_fil_rev_8_21_14_0_10_44_7</name>
    <dbReference type="NCBI Taxonomy" id="1974816"/>
    <lineage>
        <taxon>Bacteria</taxon>
        <taxon>Candidatus Portnoyibacteriota</taxon>
    </lineage>
</organism>
<evidence type="ECO:0000313" key="1">
    <source>
        <dbReference type="EMBL" id="PJE59984.1"/>
    </source>
</evidence>
<accession>A0A2M8KJ89</accession>
<reference evidence="2" key="1">
    <citation type="submission" date="2017-09" db="EMBL/GenBank/DDBJ databases">
        <title>Depth-based differentiation of microbial function through sediment-hosted aquifers and enrichment of novel symbionts in the deep terrestrial subsurface.</title>
        <authorList>
            <person name="Probst A.J."/>
            <person name="Ladd B."/>
            <person name="Jarett J.K."/>
            <person name="Geller-Mcgrath D.E."/>
            <person name="Sieber C.M.K."/>
            <person name="Emerson J.B."/>
            <person name="Anantharaman K."/>
            <person name="Thomas B.C."/>
            <person name="Malmstrom R."/>
            <person name="Stieglmeier M."/>
            <person name="Klingl A."/>
            <person name="Woyke T."/>
            <person name="Ryan C.M."/>
            <person name="Banfield J.F."/>
        </authorList>
    </citation>
    <scope>NUCLEOTIDE SEQUENCE [LARGE SCALE GENOMIC DNA]</scope>
</reference>
<name>A0A2M8KJ89_9BACT</name>
<evidence type="ECO:0000313" key="2">
    <source>
        <dbReference type="Proteomes" id="UP000231086"/>
    </source>
</evidence>
<sequence length="84" mass="9854">MFELRLLLEPNQPDRQESWQIKIKARLFPCRQHLNEAIDKIRQFALGLQEILILLEMPTKIVLLQITVDDDSFKSKAEKIPLSP</sequence>